<dbReference type="Proteomes" id="UP000622890">
    <property type="component" value="Unassembled WGS sequence"/>
</dbReference>
<sequence length="395" mass="44962">MTDSFRSATPGELAGALQNARDYTLALFDCFAAVGLDAPVRVPPLDIINPPLWELGHIAWFAEWYILREAESSAPGSAKTHSLLTKGDDWFDSNTVPHAMRWKLDLPSTGALKTYCHEVLDRALDKLAKTNGDDASLYPYRLALAHEDMHAEAFFATLQTLGVALPPTLGGNTIRTWAQGEIRFPGGTLQMGSAPGKGFIFDNEKWAHPVYVPPFSMDSTLVTNAQYAEFIADGGYERPQFWSKAGRAWLMTQEQSAPRDWERYNENWRCVRFGRPMLLAQQEPVRHVSLYEAQAYCMWAQRRLPTEAEWEYAAVSGHPALRWGDLWEWTCSPFEPYPGFEADAYREYSAPWFHTHQAVRGASFVTRARMRSPKYRNFYRPERNDLMLGFRTCAL</sequence>
<dbReference type="RefSeq" id="WP_200595959.1">
    <property type="nucleotide sequence ID" value="NZ_JAEPBG010000012.1"/>
</dbReference>
<dbReference type="EMBL" id="JAEPBG010000012">
    <property type="protein sequence ID" value="MBK4737542.1"/>
    <property type="molecule type" value="Genomic_DNA"/>
</dbReference>
<dbReference type="SUPFAM" id="SSF109854">
    <property type="entry name" value="DinB/YfiT-like putative metalloenzymes"/>
    <property type="match status" value="1"/>
</dbReference>
<dbReference type="InterPro" id="IPR051043">
    <property type="entry name" value="Sulfatase_Mod_Factor_Kinase"/>
</dbReference>
<dbReference type="SUPFAM" id="SSF56436">
    <property type="entry name" value="C-type lectin-like"/>
    <property type="match status" value="1"/>
</dbReference>
<dbReference type="PANTHER" id="PTHR23150:SF19">
    <property type="entry name" value="FORMYLGLYCINE-GENERATING ENZYME"/>
    <property type="match status" value="1"/>
</dbReference>
<dbReference type="Gene3D" id="3.90.1580.10">
    <property type="entry name" value="paralog of FGE (formylglycine-generating enzyme)"/>
    <property type="match status" value="2"/>
</dbReference>
<dbReference type="InterPro" id="IPR016187">
    <property type="entry name" value="CTDL_fold"/>
</dbReference>
<evidence type="ECO:0000313" key="3">
    <source>
        <dbReference type="Proteomes" id="UP000622890"/>
    </source>
</evidence>
<proteinExistence type="predicted"/>
<keyword evidence="3" id="KW-1185">Reference proteome</keyword>
<dbReference type="Pfam" id="PF03781">
    <property type="entry name" value="FGE-sulfatase"/>
    <property type="match status" value="2"/>
</dbReference>
<dbReference type="InterPro" id="IPR042095">
    <property type="entry name" value="SUMF_sf"/>
</dbReference>
<dbReference type="AlphaFoldDB" id="A0A934SXG1"/>
<comment type="caution">
    <text evidence="2">The sequence shown here is derived from an EMBL/GenBank/DDBJ whole genome shotgun (WGS) entry which is preliminary data.</text>
</comment>
<organism evidence="2 3">
    <name type="scientific">Noviherbaspirillum pedocola</name>
    <dbReference type="NCBI Taxonomy" id="2801341"/>
    <lineage>
        <taxon>Bacteria</taxon>
        <taxon>Pseudomonadati</taxon>
        <taxon>Pseudomonadota</taxon>
        <taxon>Betaproteobacteria</taxon>
        <taxon>Burkholderiales</taxon>
        <taxon>Oxalobacteraceae</taxon>
        <taxon>Noviherbaspirillum</taxon>
    </lineage>
</organism>
<dbReference type="InterPro" id="IPR005532">
    <property type="entry name" value="SUMF_dom"/>
</dbReference>
<evidence type="ECO:0000259" key="1">
    <source>
        <dbReference type="Pfam" id="PF03781"/>
    </source>
</evidence>
<dbReference type="NCBIfam" id="TIGR04373">
    <property type="entry name" value="egtB_X_signatur"/>
    <property type="match status" value="1"/>
</dbReference>
<protein>
    <submittedName>
        <fullName evidence="2">SUMF1/EgtB/PvdO family nonheme iron enzyme</fullName>
    </submittedName>
</protein>
<dbReference type="NCBIfam" id="NF041186">
    <property type="entry name" value="SenA"/>
    <property type="match status" value="1"/>
</dbReference>
<evidence type="ECO:0000313" key="2">
    <source>
        <dbReference type="EMBL" id="MBK4737542.1"/>
    </source>
</evidence>
<gene>
    <name evidence="2" type="ORF">JJB74_23230</name>
</gene>
<accession>A0A934SXG1</accession>
<name>A0A934SXG1_9BURK</name>
<reference evidence="2" key="1">
    <citation type="submission" date="2021-01" db="EMBL/GenBank/DDBJ databases">
        <title>Genome sequence of strain Noviherbaspirillum sp. DKR-6.</title>
        <authorList>
            <person name="Chaudhary D.K."/>
        </authorList>
    </citation>
    <scope>NUCLEOTIDE SEQUENCE</scope>
    <source>
        <strain evidence="2">DKR-6</strain>
    </source>
</reference>
<dbReference type="InterPro" id="IPR030809">
    <property type="entry name" value="EgtB_signatur"/>
</dbReference>
<dbReference type="PANTHER" id="PTHR23150">
    <property type="entry name" value="SULFATASE MODIFYING FACTOR 1, 2"/>
    <property type="match status" value="1"/>
</dbReference>
<feature type="domain" description="Sulfatase-modifying factor enzyme-like" evidence="1">
    <location>
        <begin position="324"/>
        <end position="392"/>
    </location>
</feature>
<dbReference type="InterPro" id="IPR034660">
    <property type="entry name" value="DinB/YfiT-like"/>
</dbReference>
<feature type="domain" description="Sulfatase-modifying factor enzyme-like" evidence="1">
    <location>
        <begin position="180"/>
        <end position="318"/>
    </location>
</feature>